<comment type="caution">
    <text evidence="1">The sequence shown here is derived from an EMBL/GenBank/DDBJ whole genome shotgun (WGS) entry which is preliminary data.</text>
</comment>
<protein>
    <submittedName>
        <fullName evidence="1">Uncharacterized protein</fullName>
    </submittedName>
</protein>
<reference evidence="1" key="1">
    <citation type="submission" date="2022-04" db="EMBL/GenBank/DDBJ databases">
        <title>Genome of the entomopathogenic fungus Entomophthora muscae.</title>
        <authorList>
            <person name="Elya C."/>
            <person name="Lovett B.R."/>
            <person name="Lee E."/>
            <person name="Macias A.M."/>
            <person name="Hajek A.E."/>
            <person name="De Bivort B.L."/>
            <person name="Kasson M.T."/>
            <person name="De Fine Licht H.H."/>
            <person name="Stajich J.E."/>
        </authorList>
    </citation>
    <scope>NUCLEOTIDE SEQUENCE</scope>
    <source>
        <strain evidence="1">Berkeley</strain>
    </source>
</reference>
<sequence length="477" mass="52858">MWPKAIAFILPNGLGERFGYFGTRVLLNQYLKAAFGLANGEAKSYVHLFNALSYIFPVMGGAISDSYLGKFNTAIIFYLVALVGSIMICVFSINGVVGEFGKYPIWSFIFPIILFTLGSGSAKPCMVSFGGDQFKDLTKLNKYYAIYTMVLNIGILLAVTLIPMIKGLLGYPLAYSVCSSVMIVSLTVLISGKRTYNIFPPQGEFLPWKITKLASHAAARKLKGHEAENWLELASDRYDSEMIDEARQFLRVMGLFSPLIFMWVLHEQNVTEWQNQFDMMDRSIFGIKIPTESSSLAGVLLNIILLPIMGYLVFPGLEKRGLRISLGARVAIGYGLFLTAFFISNLLQYKVYAAASNRVIVNNVTVSCEGCMGVLWQLPQWILYGIGESIMVPNLGLLAYSNVGPKLKASSTSLMFLTVALANFFVVGIEPALSHLKSSIDRQWCYISLSSVSFVVYLLLLKFWFIPSPASIAPNKT</sequence>
<organism evidence="1 2">
    <name type="scientific">Entomophthora muscae</name>
    <dbReference type="NCBI Taxonomy" id="34485"/>
    <lineage>
        <taxon>Eukaryota</taxon>
        <taxon>Fungi</taxon>
        <taxon>Fungi incertae sedis</taxon>
        <taxon>Zoopagomycota</taxon>
        <taxon>Entomophthoromycotina</taxon>
        <taxon>Entomophthoromycetes</taxon>
        <taxon>Entomophthorales</taxon>
        <taxon>Entomophthoraceae</taxon>
        <taxon>Entomophthora</taxon>
    </lineage>
</organism>
<name>A0ACC2RI94_9FUNG</name>
<evidence type="ECO:0000313" key="1">
    <source>
        <dbReference type="EMBL" id="KAJ9049815.1"/>
    </source>
</evidence>
<gene>
    <name evidence="1" type="ORF">DSO57_1020751</name>
</gene>
<dbReference type="EMBL" id="QTSX02007198">
    <property type="protein sequence ID" value="KAJ9049815.1"/>
    <property type="molecule type" value="Genomic_DNA"/>
</dbReference>
<dbReference type="Proteomes" id="UP001165960">
    <property type="component" value="Unassembled WGS sequence"/>
</dbReference>
<keyword evidence="2" id="KW-1185">Reference proteome</keyword>
<accession>A0ACC2RI94</accession>
<proteinExistence type="predicted"/>
<evidence type="ECO:0000313" key="2">
    <source>
        <dbReference type="Proteomes" id="UP001165960"/>
    </source>
</evidence>